<comment type="subcellular location">
    <subcellularLocation>
        <location evidence="1">Cell membrane</location>
        <topology evidence="1">Multi-pass membrane protein</topology>
    </subcellularLocation>
</comment>
<comment type="similarity">
    <text evidence="6">Belongs to the ABC-4 integral membrane protein family.</text>
</comment>
<accession>A0A143PMN6</accession>
<feature type="domain" description="MacB-like periplasmic core" evidence="10">
    <location>
        <begin position="106"/>
        <end position="319"/>
    </location>
</feature>
<evidence type="ECO:0000259" key="9">
    <source>
        <dbReference type="Pfam" id="PF02687"/>
    </source>
</evidence>
<keyword evidence="5 8" id="KW-0472">Membrane</keyword>
<keyword evidence="11" id="KW-0547">Nucleotide-binding</keyword>
<dbReference type="GO" id="GO:0005886">
    <property type="term" value="C:plasma membrane"/>
    <property type="evidence" value="ECO:0007669"/>
    <property type="project" value="UniProtKB-SubCell"/>
</dbReference>
<dbReference type="EC" id="3.6.3.-" evidence="11"/>
<evidence type="ECO:0000256" key="6">
    <source>
        <dbReference type="ARBA" id="ARBA00038076"/>
    </source>
</evidence>
<dbReference type="Proteomes" id="UP000076079">
    <property type="component" value="Chromosome"/>
</dbReference>
<dbReference type="Pfam" id="PF12704">
    <property type="entry name" value="MacB_PCD"/>
    <property type="match status" value="2"/>
</dbReference>
<keyword evidence="2" id="KW-1003">Cell membrane</keyword>
<dbReference type="Pfam" id="PF02687">
    <property type="entry name" value="FtsX"/>
    <property type="match status" value="2"/>
</dbReference>
<dbReference type="InterPro" id="IPR025857">
    <property type="entry name" value="MacB_PCD"/>
</dbReference>
<dbReference type="NCBIfam" id="TIGR03434">
    <property type="entry name" value="ADOP"/>
    <property type="match status" value="1"/>
</dbReference>
<evidence type="ECO:0000256" key="7">
    <source>
        <dbReference type="SAM" id="MobiDB-lite"/>
    </source>
</evidence>
<dbReference type="KEGG" id="abac:LuPra_02243"/>
<protein>
    <submittedName>
        <fullName evidence="11">Macrolide export ATP-binding/permease protein MacB</fullName>
        <ecNumber evidence="11">3.6.3.-</ecNumber>
    </submittedName>
</protein>
<sequence>MRPRGTKRLFRFTSRTAGEIHGDIADEMAFHLEMRIETLRREGLGEAEARAQASREFGDASAHDAVCGPIDERAEQRSRWRRLADECVQDLRLGTRLLLRSPGFAAAAICTLGLSIGANTAIYSLLDAVLLRPVPLPEPERLALIWETRPDGGTNSASGGAFLDWRTHQTQFEAIVLTSPVAQNLSGRGVTEQLTGMEVSHEFLQVLGVPAVIGRGFLPQEDRPGGPTDVVMITEDFWRTRLGGDGAILGQRLVLDDVPRTVIGVLPRGAWIFPTDTFFVPAVLTPGTPRAARSPHWAAVFGRLSPRGTFAAADAELKAIKKRLDTDYPTFKRAWSVRAQPVTEALGVVTRTPMLLLLGAVSLLLLIACANVANLVLARGRQREQEMATRAALGAGGARLARQLLTESVVLALLGGGFGMVLAAGGVRGLRSVAAGSLPIALTPQLNLRVLAASAAVTFVTGLLFGLVPAMRARRPELSLAINNGGRRTTAAGQHRTQAMLVVAQVALTMVLVAAAGLLLRSLANTTHVDPGFDAERVLAFDVALPKASYDAPEKRVGFATRMVERLRALPGIEQAGSGQAIPFSGGGSGEYFQRPGTGGDEGLTLGRMDFVSAGYLEALGARVRAGRVISSDDTVGSGARVAVISETTARRFFPTGDAVGQVLRIQAAEWRIVGVVADIVDRKLDGERKPFCWVPYVFNSGRMSFAVRTTGEPLSLVGSVRRELAAIDPGVALANPRSLDVTRAGSLTQRKVVLGLVSAFAAAALLLACVGIYGVMAYGVATRRREIGIRLALGAVPMAVVRQVLAGGVSQLALGLVLGTLGAVAAARLLASELYGVNASDPTVLAVTALTIAAAAMGACLIPAWRATRYDPLESLRVE</sequence>
<evidence type="ECO:0000256" key="2">
    <source>
        <dbReference type="ARBA" id="ARBA00022475"/>
    </source>
</evidence>
<feature type="transmembrane region" description="Helical" evidence="8">
    <location>
        <begin position="813"/>
        <end position="832"/>
    </location>
</feature>
<proteinExistence type="inferred from homology"/>
<gene>
    <name evidence="11" type="primary">macB_32</name>
    <name evidence="11" type="ORF">LuPra_02243</name>
</gene>
<reference evidence="12" key="2">
    <citation type="submission" date="2016-04" db="EMBL/GenBank/DDBJ databases">
        <title>First Complete Genome Sequence of a Subdivision 6 Acidobacterium.</title>
        <authorList>
            <person name="Huang S."/>
            <person name="Vieira S."/>
            <person name="Bunk B."/>
            <person name="Riedel T."/>
            <person name="Sproeer C."/>
            <person name="Overmann J."/>
        </authorList>
    </citation>
    <scope>NUCLEOTIDE SEQUENCE [LARGE SCALE GENOMIC DNA]</scope>
    <source>
        <strain evidence="12">DSM 100886 HEG_-6_39</strain>
    </source>
</reference>
<feature type="transmembrane region" description="Helical" evidence="8">
    <location>
        <begin position="354"/>
        <end position="377"/>
    </location>
</feature>
<dbReference type="GO" id="GO:0016787">
    <property type="term" value="F:hydrolase activity"/>
    <property type="evidence" value="ECO:0007669"/>
    <property type="project" value="UniProtKB-KW"/>
</dbReference>
<dbReference type="PANTHER" id="PTHR30572">
    <property type="entry name" value="MEMBRANE COMPONENT OF TRANSPORTER-RELATED"/>
    <property type="match status" value="1"/>
</dbReference>
<evidence type="ECO:0000256" key="3">
    <source>
        <dbReference type="ARBA" id="ARBA00022692"/>
    </source>
</evidence>
<evidence type="ECO:0000256" key="8">
    <source>
        <dbReference type="SAM" id="Phobius"/>
    </source>
</evidence>
<dbReference type="NCBIfam" id="NF038403">
    <property type="entry name" value="perm_prefix_1"/>
    <property type="match status" value="1"/>
</dbReference>
<feature type="domain" description="MacB-like periplasmic core" evidence="10">
    <location>
        <begin position="506"/>
        <end position="699"/>
    </location>
</feature>
<dbReference type="InterPro" id="IPR047928">
    <property type="entry name" value="Perm_prefix_1"/>
</dbReference>
<dbReference type="RefSeq" id="WP_110170815.1">
    <property type="nucleotide sequence ID" value="NZ_CP015136.1"/>
</dbReference>
<keyword evidence="12" id="KW-1185">Reference proteome</keyword>
<evidence type="ECO:0000313" key="11">
    <source>
        <dbReference type="EMBL" id="AMY09034.1"/>
    </source>
</evidence>
<dbReference type="InterPro" id="IPR003838">
    <property type="entry name" value="ABC3_permease_C"/>
</dbReference>
<feature type="domain" description="ABC3 transporter permease C-terminal" evidence="9">
    <location>
        <begin position="760"/>
        <end position="873"/>
    </location>
</feature>
<dbReference type="InterPro" id="IPR017800">
    <property type="entry name" value="ADOP"/>
</dbReference>
<feature type="domain" description="ABC3 transporter permease C-terminal" evidence="9">
    <location>
        <begin position="361"/>
        <end position="476"/>
    </location>
</feature>
<dbReference type="GO" id="GO:0022857">
    <property type="term" value="F:transmembrane transporter activity"/>
    <property type="evidence" value="ECO:0007669"/>
    <property type="project" value="TreeGrafter"/>
</dbReference>
<feature type="transmembrane region" description="Helical" evidence="8">
    <location>
        <begin position="753"/>
        <end position="776"/>
    </location>
</feature>
<organism evidence="11 12">
    <name type="scientific">Luteitalea pratensis</name>
    <dbReference type="NCBI Taxonomy" id="1855912"/>
    <lineage>
        <taxon>Bacteria</taxon>
        <taxon>Pseudomonadati</taxon>
        <taxon>Acidobacteriota</taxon>
        <taxon>Vicinamibacteria</taxon>
        <taxon>Vicinamibacterales</taxon>
        <taxon>Vicinamibacteraceae</taxon>
        <taxon>Luteitalea</taxon>
    </lineage>
</organism>
<reference evidence="11 12" key="1">
    <citation type="journal article" date="2016" name="Genome Announc.">
        <title>First Complete Genome Sequence of a Subdivision 6 Acidobacterium Strain.</title>
        <authorList>
            <person name="Huang S."/>
            <person name="Vieira S."/>
            <person name="Bunk B."/>
            <person name="Riedel T."/>
            <person name="Sproer C."/>
            <person name="Overmann J."/>
        </authorList>
    </citation>
    <scope>NUCLEOTIDE SEQUENCE [LARGE SCALE GENOMIC DNA]</scope>
    <source>
        <strain evidence="12">DSM 100886 HEG_-6_39</strain>
    </source>
</reference>
<feature type="transmembrane region" description="Helical" evidence="8">
    <location>
        <begin position="844"/>
        <end position="866"/>
    </location>
</feature>
<evidence type="ECO:0000256" key="1">
    <source>
        <dbReference type="ARBA" id="ARBA00004651"/>
    </source>
</evidence>
<dbReference type="AlphaFoldDB" id="A0A143PMN6"/>
<feature type="transmembrane region" description="Helical" evidence="8">
    <location>
        <begin position="409"/>
        <end position="430"/>
    </location>
</feature>
<dbReference type="GO" id="GO:0005524">
    <property type="term" value="F:ATP binding"/>
    <property type="evidence" value="ECO:0007669"/>
    <property type="project" value="UniProtKB-KW"/>
</dbReference>
<keyword evidence="11" id="KW-0067">ATP-binding</keyword>
<evidence type="ECO:0000313" key="12">
    <source>
        <dbReference type="Proteomes" id="UP000076079"/>
    </source>
</evidence>
<keyword evidence="3 8" id="KW-0812">Transmembrane</keyword>
<evidence type="ECO:0000256" key="4">
    <source>
        <dbReference type="ARBA" id="ARBA00022989"/>
    </source>
</evidence>
<dbReference type="EMBL" id="CP015136">
    <property type="protein sequence ID" value="AMY09034.1"/>
    <property type="molecule type" value="Genomic_DNA"/>
</dbReference>
<evidence type="ECO:0000256" key="5">
    <source>
        <dbReference type="ARBA" id="ARBA00023136"/>
    </source>
</evidence>
<dbReference type="OrthoDB" id="9770036at2"/>
<feature type="transmembrane region" description="Helical" evidence="8">
    <location>
        <begin position="499"/>
        <end position="520"/>
    </location>
</feature>
<dbReference type="InterPro" id="IPR050250">
    <property type="entry name" value="Macrolide_Exporter_MacB"/>
</dbReference>
<dbReference type="PANTHER" id="PTHR30572:SF4">
    <property type="entry name" value="ABC TRANSPORTER PERMEASE YTRF"/>
    <property type="match status" value="1"/>
</dbReference>
<keyword evidence="4 8" id="KW-1133">Transmembrane helix</keyword>
<evidence type="ECO:0000259" key="10">
    <source>
        <dbReference type="Pfam" id="PF12704"/>
    </source>
</evidence>
<dbReference type="STRING" id="1855912.LuPra_02243"/>
<keyword evidence="11" id="KW-0378">Hydrolase</keyword>
<feature type="region of interest" description="Disordered" evidence="7">
    <location>
        <begin position="578"/>
        <end position="597"/>
    </location>
</feature>
<name>A0A143PMN6_LUTPR</name>
<feature type="transmembrane region" description="Helical" evidence="8">
    <location>
        <begin position="450"/>
        <end position="470"/>
    </location>
</feature>